<keyword evidence="1" id="KW-0812">Transmembrane</keyword>
<dbReference type="STRING" id="360412.LARV_03410"/>
<keyword evidence="3" id="KW-1185">Reference proteome</keyword>
<keyword evidence="1" id="KW-1133">Transmembrane helix</keyword>
<gene>
    <name evidence="2" type="ORF">LARV_03410</name>
</gene>
<keyword evidence="1" id="KW-0472">Membrane</keyword>
<dbReference type="AlphaFoldDB" id="A0A0S7BMX8"/>
<reference evidence="2" key="1">
    <citation type="submission" date="2015-07" db="EMBL/GenBank/DDBJ databases">
        <title>Draft Genome Sequences of Anaerolinea thermolimosa IMO-1, Bellilinea caldifistulae GOMI-1, Leptolinea tardivitalis YMTK-2, Levilinea saccharolytica KIBI-1,Longilinea arvoryzae KOME-1, Previously Described as Members of the Anaerolineaceae (Chloroflexi).</title>
        <authorList>
            <person name="Sekiguchi Y."/>
            <person name="Ohashi A."/>
            <person name="Matsuura N."/>
            <person name="Tourlousse M.D."/>
        </authorList>
    </citation>
    <scope>NUCLEOTIDE SEQUENCE [LARGE SCALE GENOMIC DNA]</scope>
    <source>
        <strain evidence="2">KOME-1</strain>
    </source>
</reference>
<dbReference type="OrthoDB" id="10005564at2"/>
<dbReference type="Proteomes" id="UP000055060">
    <property type="component" value="Unassembled WGS sequence"/>
</dbReference>
<accession>A0A0S7BMX8</accession>
<sequence length="227" mass="25333">MQPSSVYLILAVICVIVGFIGGALVSTLFSEREKKQMRSEGDLLPEGIDREQYTQRLRLWRDADGALVTELRGRILTDIKQASTAQRLELEEITDQWQNWLGVRLNVTRPAAQPEPQPAPAEKPVVQPVVVPHQPEMPNSNPDNGILVKTPDGGGSMVDQINDILQEGLVHTRLQHSVKITQDLREGIIVWLDGGRYVGVDEVPDPDVKKLIRAAAAEWERRSETPK</sequence>
<dbReference type="EMBL" id="DF967972">
    <property type="protein sequence ID" value="GAP15618.1"/>
    <property type="molecule type" value="Genomic_DNA"/>
</dbReference>
<organism evidence="2">
    <name type="scientific">Longilinea arvoryzae</name>
    <dbReference type="NCBI Taxonomy" id="360412"/>
    <lineage>
        <taxon>Bacteria</taxon>
        <taxon>Bacillati</taxon>
        <taxon>Chloroflexota</taxon>
        <taxon>Anaerolineae</taxon>
        <taxon>Anaerolineales</taxon>
        <taxon>Anaerolineaceae</taxon>
        <taxon>Longilinea</taxon>
    </lineage>
</organism>
<feature type="transmembrane region" description="Helical" evidence="1">
    <location>
        <begin position="6"/>
        <end position="29"/>
    </location>
</feature>
<name>A0A0S7BMX8_9CHLR</name>
<evidence type="ECO:0000256" key="1">
    <source>
        <dbReference type="SAM" id="Phobius"/>
    </source>
</evidence>
<dbReference type="RefSeq" id="WP_075074787.1">
    <property type="nucleotide sequence ID" value="NZ_DF967972.1"/>
</dbReference>
<evidence type="ECO:0000313" key="2">
    <source>
        <dbReference type="EMBL" id="GAP15618.1"/>
    </source>
</evidence>
<evidence type="ECO:0000313" key="3">
    <source>
        <dbReference type="Proteomes" id="UP000055060"/>
    </source>
</evidence>
<proteinExistence type="predicted"/>
<protein>
    <submittedName>
        <fullName evidence="2">Uncharacterized protein</fullName>
    </submittedName>
</protein>